<dbReference type="GeneID" id="97994450"/>
<feature type="chain" id="PRO_5039563567" description="SGNH hydrolase-type esterase domain-containing protein" evidence="1">
    <location>
        <begin position="22"/>
        <end position="266"/>
    </location>
</feature>
<name>A0A3E2B5V4_9FIRM</name>
<feature type="domain" description="SGNH hydrolase-type esterase" evidence="2">
    <location>
        <begin position="133"/>
        <end position="251"/>
    </location>
</feature>
<organism evidence="3 4">
    <name type="scientific">Evtepia gabavorous</name>
    <dbReference type="NCBI Taxonomy" id="2211183"/>
    <lineage>
        <taxon>Bacteria</taxon>
        <taxon>Bacillati</taxon>
        <taxon>Bacillota</taxon>
        <taxon>Clostridia</taxon>
        <taxon>Eubacteriales</taxon>
        <taxon>Evtepia</taxon>
    </lineage>
</organism>
<accession>A0A3E2B5V4</accession>
<feature type="signal peptide" evidence="1">
    <location>
        <begin position="1"/>
        <end position="21"/>
    </location>
</feature>
<protein>
    <recommendedName>
        <fullName evidence="2">SGNH hydrolase-type esterase domain-containing protein</fullName>
    </recommendedName>
</protein>
<dbReference type="AlphaFoldDB" id="A0A3E2B5V4"/>
<dbReference type="EMBL" id="QQRQ01000002">
    <property type="protein sequence ID" value="RFT07389.1"/>
    <property type="molecule type" value="Genomic_DNA"/>
</dbReference>
<dbReference type="InterPro" id="IPR036514">
    <property type="entry name" value="SGNH_hydro_sf"/>
</dbReference>
<evidence type="ECO:0000313" key="4">
    <source>
        <dbReference type="Proteomes" id="UP000260649"/>
    </source>
</evidence>
<dbReference type="Gene3D" id="3.40.50.1110">
    <property type="entry name" value="SGNH hydrolase"/>
    <property type="match status" value="1"/>
</dbReference>
<proteinExistence type="predicted"/>
<evidence type="ECO:0000313" key="3">
    <source>
        <dbReference type="EMBL" id="RFT07389.1"/>
    </source>
</evidence>
<evidence type="ECO:0000259" key="2">
    <source>
        <dbReference type="Pfam" id="PF13472"/>
    </source>
</evidence>
<dbReference type="PROSITE" id="PS51257">
    <property type="entry name" value="PROKAR_LIPOPROTEIN"/>
    <property type="match status" value="1"/>
</dbReference>
<evidence type="ECO:0000256" key="1">
    <source>
        <dbReference type="SAM" id="SignalP"/>
    </source>
</evidence>
<keyword evidence="4" id="KW-1185">Reference proteome</keyword>
<dbReference type="RefSeq" id="WP_021918977.1">
    <property type="nucleotide sequence ID" value="NZ_CAKXKJ010000010.1"/>
</dbReference>
<gene>
    <name evidence="3" type="ORF">DV520_01705</name>
</gene>
<dbReference type="SUPFAM" id="SSF52266">
    <property type="entry name" value="SGNH hydrolase"/>
    <property type="match status" value="1"/>
</dbReference>
<dbReference type="OrthoDB" id="1650541at2"/>
<sequence>MKKWTIRILVLLFLLTGSACSQSVPPAEGEETLLVQGESGGPENLPPAFDPVVPAAEAVDPQWFADAAFVGDSVSVMLENYNTSTGRLGSPAFFCSVSLSQTNALSYQAGNARLPEYPKGSGQHPLVADGIASAGAKKVYLMLGMNCIAGGVDRASQDLVTLVDQILAKSPEAAIFIQSVTPMTADSPRADDALNNGTIQAFNERMRQICQEKQWYFVNVAEAVSDENGFLRSEFSGDRAMGIHFNYDGAAAWADYLLTHVPQALK</sequence>
<reference evidence="3 4" key="1">
    <citation type="submission" date="2018-07" db="EMBL/GenBank/DDBJ databases">
        <title>GABA Modulating Bacteria of the Human Gut Microbiota.</title>
        <authorList>
            <person name="Strandwitz P."/>
            <person name="Kim K.H."/>
            <person name="Terekhova D."/>
            <person name="Liu J.K."/>
            <person name="Sharma A."/>
            <person name="Levering J."/>
            <person name="Mcdonald D."/>
            <person name="Dietrich D."/>
            <person name="Ramadhar T.R."/>
            <person name="Lekbua A."/>
            <person name="Mroue N."/>
            <person name="Liston C."/>
            <person name="Stewart E.J."/>
            <person name="Dubin M.J."/>
            <person name="Zengler K."/>
            <person name="Knight R."/>
            <person name="Gilbert J.A."/>
            <person name="Clardy J."/>
            <person name="Lewis K."/>
        </authorList>
    </citation>
    <scope>NUCLEOTIDE SEQUENCE [LARGE SCALE GENOMIC DNA]</scope>
    <source>
        <strain evidence="3 4">KLE1738</strain>
    </source>
</reference>
<comment type="caution">
    <text evidence="3">The sequence shown here is derived from an EMBL/GenBank/DDBJ whole genome shotgun (WGS) entry which is preliminary data.</text>
</comment>
<dbReference type="Pfam" id="PF13472">
    <property type="entry name" value="Lipase_GDSL_2"/>
    <property type="match status" value="1"/>
</dbReference>
<dbReference type="InterPro" id="IPR013830">
    <property type="entry name" value="SGNH_hydro"/>
</dbReference>
<keyword evidence="1" id="KW-0732">Signal</keyword>
<dbReference type="Proteomes" id="UP000260649">
    <property type="component" value="Unassembled WGS sequence"/>
</dbReference>